<evidence type="ECO:0000256" key="3">
    <source>
        <dbReference type="SAM" id="MobiDB-lite"/>
    </source>
</evidence>
<dbReference type="PANTHER" id="PTHR43201:SF5">
    <property type="entry name" value="MEDIUM-CHAIN ACYL-COA LIGASE ACSF2, MITOCHONDRIAL"/>
    <property type="match status" value="1"/>
</dbReference>
<dbReference type="InterPro" id="IPR045851">
    <property type="entry name" value="AMP-bd_C_sf"/>
</dbReference>
<evidence type="ECO:0000256" key="1">
    <source>
        <dbReference type="ARBA" id="ARBA00006432"/>
    </source>
</evidence>
<dbReference type="OrthoDB" id="9803968at2"/>
<keyword evidence="2 6" id="KW-0436">Ligase</keyword>
<dbReference type="Gene3D" id="3.30.300.30">
    <property type="match status" value="1"/>
</dbReference>
<dbReference type="InterPro" id="IPR025110">
    <property type="entry name" value="AMP-bd_C"/>
</dbReference>
<reference evidence="6 7" key="1">
    <citation type="submission" date="2018-06" db="EMBL/GenBank/DDBJ databases">
        <title>Sphaerisporangium craniellae sp. nov., isolated from a marine sponge in the South China Sea.</title>
        <authorList>
            <person name="Li L."/>
        </authorList>
    </citation>
    <scope>NUCLEOTIDE SEQUENCE [LARGE SCALE GENOMIC DNA]</scope>
    <source>
        <strain evidence="6 7">CCTCC AA 208026</strain>
    </source>
</reference>
<protein>
    <submittedName>
        <fullName evidence="6">Cyclohexanecarboxylate-CoA ligase</fullName>
    </submittedName>
</protein>
<dbReference type="GO" id="GO:0006631">
    <property type="term" value="P:fatty acid metabolic process"/>
    <property type="evidence" value="ECO:0007669"/>
    <property type="project" value="TreeGrafter"/>
</dbReference>
<dbReference type="EMBL" id="QOIL01000002">
    <property type="protein sequence ID" value="RCG32703.1"/>
    <property type="molecule type" value="Genomic_DNA"/>
</dbReference>
<dbReference type="InterPro" id="IPR000873">
    <property type="entry name" value="AMP-dep_synth/lig_dom"/>
</dbReference>
<feature type="domain" description="AMP-binding enzyme C-terminal" evidence="5">
    <location>
        <begin position="460"/>
        <end position="536"/>
    </location>
</feature>
<dbReference type="Proteomes" id="UP000253094">
    <property type="component" value="Unassembled WGS sequence"/>
</dbReference>
<feature type="region of interest" description="Disordered" evidence="3">
    <location>
        <begin position="231"/>
        <end position="251"/>
    </location>
</feature>
<dbReference type="PANTHER" id="PTHR43201">
    <property type="entry name" value="ACYL-COA SYNTHETASE"/>
    <property type="match status" value="1"/>
</dbReference>
<sequence>MRELIAALKPPMGERAEKYYAEGWWRGETFADDLRAAAAESPEKTAFVTWRHAERREVSLTYGALAGYVTRLSEGLRGLGVEPGDAVAFQLPNWWETAALNLACLNVGAISVPLMMTLGAREMELILSGTEARVCVAVAEWDGRRPAERLAATAGRLPGLRHRVTIGADGPAGTVPFGDLLGGDAPADAGCLGDHRGEGRNPDEVSVVLFTSGTTGEVKGVLHTPNTQYASARPRQRGLRDVPDPRVATPANLTHSVGMRTDVLLPLVTRTTSVFADTRDPDVWLDLMSRHRVTHFLAAPEMLRHLVAAQRGRRRPLPCLRVVTSSAAPLHPSLVAPVRELLCPGLVNGFGMTETGGVTITAPGDPPDWPGHSIGRPAPGREVRLLPGPGGEASRLQVRGPSVCVGTFALRDLRTTWTPDDTDGWFDTGDLVREDGRGGLTYLSRAADRVGSPHPIPVLEVEDELLRHPAVADVAVIGCGEHGTGAETVCAVVVPDGPAPDLGALREHLARTGMTEWYLPTRLECVDVLPRNELGKVRKNELRARFAGGGA</sequence>
<evidence type="ECO:0000259" key="5">
    <source>
        <dbReference type="Pfam" id="PF13193"/>
    </source>
</evidence>
<dbReference type="InterPro" id="IPR042099">
    <property type="entry name" value="ANL_N_sf"/>
</dbReference>
<evidence type="ECO:0000259" key="4">
    <source>
        <dbReference type="Pfam" id="PF00501"/>
    </source>
</evidence>
<name>A0A367FQP1_9ACTN</name>
<comment type="caution">
    <text evidence="6">The sequence shown here is derived from an EMBL/GenBank/DDBJ whole genome shotgun (WGS) entry which is preliminary data.</text>
</comment>
<proteinExistence type="inferred from homology"/>
<dbReference type="GO" id="GO:0031956">
    <property type="term" value="F:medium-chain fatty acid-CoA ligase activity"/>
    <property type="evidence" value="ECO:0007669"/>
    <property type="project" value="TreeGrafter"/>
</dbReference>
<dbReference type="RefSeq" id="WP_114027336.1">
    <property type="nucleotide sequence ID" value="NZ_QOIL01000002.1"/>
</dbReference>
<keyword evidence="7" id="KW-1185">Reference proteome</keyword>
<evidence type="ECO:0000313" key="6">
    <source>
        <dbReference type="EMBL" id="RCG32703.1"/>
    </source>
</evidence>
<dbReference type="Pfam" id="PF00501">
    <property type="entry name" value="AMP-binding"/>
    <property type="match status" value="1"/>
</dbReference>
<dbReference type="Gene3D" id="3.40.50.12780">
    <property type="entry name" value="N-terminal domain of ligase-like"/>
    <property type="match status" value="1"/>
</dbReference>
<organism evidence="6 7">
    <name type="scientific">Sphaerisporangium album</name>
    <dbReference type="NCBI Taxonomy" id="509200"/>
    <lineage>
        <taxon>Bacteria</taxon>
        <taxon>Bacillati</taxon>
        <taxon>Actinomycetota</taxon>
        <taxon>Actinomycetes</taxon>
        <taxon>Streptosporangiales</taxon>
        <taxon>Streptosporangiaceae</taxon>
        <taxon>Sphaerisporangium</taxon>
    </lineage>
</organism>
<gene>
    <name evidence="6" type="ORF">DQ384_04280</name>
</gene>
<dbReference type="Pfam" id="PF13193">
    <property type="entry name" value="AMP-binding_C"/>
    <property type="match status" value="1"/>
</dbReference>
<evidence type="ECO:0000313" key="7">
    <source>
        <dbReference type="Proteomes" id="UP000253094"/>
    </source>
</evidence>
<comment type="similarity">
    <text evidence="1">Belongs to the ATP-dependent AMP-binding enzyme family.</text>
</comment>
<dbReference type="InterPro" id="IPR020845">
    <property type="entry name" value="AMP-binding_CS"/>
</dbReference>
<evidence type="ECO:0000256" key="2">
    <source>
        <dbReference type="ARBA" id="ARBA00022598"/>
    </source>
</evidence>
<feature type="domain" description="AMP-dependent synthetase/ligase" evidence="4">
    <location>
        <begin position="35"/>
        <end position="403"/>
    </location>
</feature>
<accession>A0A367FQP1</accession>
<dbReference type="AlphaFoldDB" id="A0A367FQP1"/>
<dbReference type="PROSITE" id="PS00455">
    <property type="entry name" value="AMP_BINDING"/>
    <property type="match status" value="1"/>
</dbReference>
<dbReference type="SUPFAM" id="SSF56801">
    <property type="entry name" value="Acetyl-CoA synthetase-like"/>
    <property type="match status" value="1"/>
</dbReference>